<accession>A0A5J4QQ63</accession>
<keyword evidence="2" id="KW-0378">Hydrolase</keyword>
<keyword evidence="2" id="KW-0326">Glycosidase</keyword>
<dbReference type="SUPFAM" id="SSF51011">
    <property type="entry name" value="Glycosyl hydrolase domain"/>
    <property type="match status" value="1"/>
</dbReference>
<dbReference type="AlphaFoldDB" id="A0A5J4QQ63"/>
<comment type="caution">
    <text evidence="2">The sequence shown here is derived from an EMBL/GenBank/DDBJ whole genome shotgun (WGS) entry which is preliminary data.</text>
</comment>
<dbReference type="EC" id="3.2.1.55" evidence="2"/>
<dbReference type="Gene3D" id="2.60.40.1180">
    <property type="entry name" value="Golgi alpha-mannosidase II"/>
    <property type="match status" value="1"/>
</dbReference>
<dbReference type="Pfam" id="PF06964">
    <property type="entry name" value="Alpha-L-AF_C"/>
    <property type="match status" value="1"/>
</dbReference>
<name>A0A5J4QQ63_9ZZZZ</name>
<dbReference type="PANTHER" id="PTHR43576">
    <property type="entry name" value="ALPHA-L-ARABINOFURANOSIDASE C-RELATED"/>
    <property type="match status" value="1"/>
</dbReference>
<feature type="domain" description="Alpha-L-arabinofuranosidase C-terminal" evidence="1">
    <location>
        <begin position="15"/>
        <end position="206"/>
    </location>
</feature>
<organism evidence="2">
    <name type="scientific">termite gut metagenome</name>
    <dbReference type="NCBI Taxonomy" id="433724"/>
    <lineage>
        <taxon>unclassified sequences</taxon>
        <taxon>metagenomes</taxon>
        <taxon>organismal metagenomes</taxon>
    </lineage>
</organism>
<gene>
    <name evidence="2" type="ORF">EZS27_026588</name>
</gene>
<dbReference type="SMART" id="SM00813">
    <property type="entry name" value="Alpha-L-AF_C"/>
    <property type="match status" value="1"/>
</dbReference>
<dbReference type="GO" id="GO:0000272">
    <property type="term" value="P:polysaccharide catabolic process"/>
    <property type="evidence" value="ECO:0007669"/>
    <property type="project" value="TreeGrafter"/>
</dbReference>
<proteinExistence type="predicted"/>
<dbReference type="GO" id="GO:0046373">
    <property type="term" value="P:L-arabinose metabolic process"/>
    <property type="evidence" value="ECO:0007669"/>
    <property type="project" value="InterPro"/>
</dbReference>
<dbReference type="InterPro" id="IPR010720">
    <property type="entry name" value="Alpha-L-AF_C"/>
</dbReference>
<dbReference type="PANTHER" id="PTHR43576:SF2">
    <property type="entry name" value="INTRACELLULAR EXO-ALPHA-L-ARABINOFURANOSIDASE 2"/>
    <property type="match status" value="1"/>
</dbReference>
<dbReference type="Gene3D" id="3.20.20.80">
    <property type="entry name" value="Glycosidases"/>
    <property type="match status" value="1"/>
</dbReference>
<sequence>MDKYDPQKRVGLLVDEWGTWWDEEPGTVRGHLYQQNSLRDAFVASLTLDVFHKYTDRISMANIAQVVNVLQSMILTNAKGMVLTPTYHVFNMYKVHQNATYLPLSLICDKVDVRGNRTVPLVSATASKDQEGTIHISLSNIDADEAQEITVEIPGSKATKASGQILTSANLTDYNSFKNPTAVIIKEFNGAKINKGVLTVKLPAKSIATIEVK</sequence>
<protein>
    <submittedName>
        <fullName evidence="2">Intracellular exo-alpha-L-arabinofuranosidase 2</fullName>
        <ecNumber evidence="2">3.2.1.55</ecNumber>
    </submittedName>
</protein>
<dbReference type="GO" id="GO:0046556">
    <property type="term" value="F:alpha-L-arabinofuranosidase activity"/>
    <property type="evidence" value="ECO:0007669"/>
    <property type="project" value="UniProtKB-EC"/>
</dbReference>
<evidence type="ECO:0000313" key="2">
    <source>
        <dbReference type="EMBL" id="KAA6324036.1"/>
    </source>
</evidence>
<reference evidence="2" key="1">
    <citation type="submission" date="2019-03" db="EMBL/GenBank/DDBJ databases">
        <title>Single cell metagenomics reveals metabolic interactions within the superorganism composed of flagellate Streblomastix strix and complex community of Bacteroidetes bacteria on its surface.</title>
        <authorList>
            <person name="Treitli S.C."/>
            <person name="Kolisko M."/>
            <person name="Husnik F."/>
            <person name="Keeling P."/>
            <person name="Hampl V."/>
        </authorList>
    </citation>
    <scope>NUCLEOTIDE SEQUENCE</scope>
    <source>
        <strain evidence="2">STM</strain>
    </source>
</reference>
<dbReference type="EMBL" id="SNRY01002665">
    <property type="protein sequence ID" value="KAA6324036.1"/>
    <property type="molecule type" value="Genomic_DNA"/>
</dbReference>
<dbReference type="InterPro" id="IPR013780">
    <property type="entry name" value="Glyco_hydro_b"/>
</dbReference>
<dbReference type="SUPFAM" id="SSF51445">
    <property type="entry name" value="(Trans)glycosidases"/>
    <property type="match status" value="1"/>
</dbReference>
<dbReference type="InterPro" id="IPR017853">
    <property type="entry name" value="GH"/>
</dbReference>
<evidence type="ECO:0000259" key="1">
    <source>
        <dbReference type="SMART" id="SM00813"/>
    </source>
</evidence>